<evidence type="ECO:0000313" key="1">
    <source>
        <dbReference type="EMBL" id="QHL90345.1"/>
    </source>
</evidence>
<dbReference type="EMBL" id="CP047895">
    <property type="protein sequence ID" value="QHL90345.1"/>
    <property type="molecule type" value="Genomic_DNA"/>
</dbReference>
<organism evidence="1 2">
    <name type="scientific">Sphingomonas changnyeongensis</name>
    <dbReference type="NCBI Taxonomy" id="2698679"/>
    <lineage>
        <taxon>Bacteria</taxon>
        <taxon>Pseudomonadati</taxon>
        <taxon>Pseudomonadota</taxon>
        <taxon>Alphaproteobacteria</taxon>
        <taxon>Sphingomonadales</taxon>
        <taxon>Sphingomonadaceae</taxon>
        <taxon>Sphingomonas</taxon>
    </lineage>
</organism>
<dbReference type="RefSeq" id="WP_160592273.1">
    <property type="nucleotide sequence ID" value="NZ_CP047895.1"/>
</dbReference>
<keyword evidence="2" id="KW-1185">Reference proteome</keyword>
<dbReference type="KEGG" id="schy:GVO57_05210"/>
<accession>A0A7Z2S4R3</accession>
<dbReference type="Proteomes" id="UP000464468">
    <property type="component" value="Chromosome"/>
</dbReference>
<proteinExistence type="predicted"/>
<protein>
    <submittedName>
        <fullName evidence="1">Uncharacterized protein</fullName>
    </submittedName>
</protein>
<name>A0A7Z2S4R3_9SPHN</name>
<evidence type="ECO:0000313" key="2">
    <source>
        <dbReference type="Proteomes" id="UP000464468"/>
    </source>
</evidence>
<sequence length="115" mass="12592">MILFLLAQAFAAAPLPPQMEPALDSYAQCLNERFEAAMNQKPNRRAKMAAVFEVARAGCAEVRAQSIERAMTALAELPAFSDPDTRSAFVQQKFDGLEQLLAEVMSGGMDPGKWK</sequence>
<reference evidence="1 2" key="1">
    <citation type="submission" date="2020-01" db="EMBL/GenBank/DDBJ databases">
        <title>Sphingomonas sp. C33 whole genome sequece.</title>
        <authorList>
            <person name="Park C."/>
        </authorList>
    </citation>
    <scope>NUCLEOTIDE SEQUENCE [LARGE SCALE GENOMIC DNA]</scope>
    <source>
        <strain evidence="1 2">C33</strain>
    </source>
</reference>
<dbReference type="AlphaFoldDB" id="A0A7Z2S4R3"/>
<gene>
    <name evidence="1" type="ORF">GVO57_05210</name>
</gene>